<dbReference type="Proteomes" id="UP000294588">
    <property type="component" value="Unassembled WGS sequence"/>
</dbReference>
<sequence length="495" mass="55213">MANSSVRLRFASLTVQGKNPAKVNNEDYCGHFQGKYGDLFLLCDGMGGEAGGEIASRMAVESINEYFESHYIEGEESTTIAQSVEYAQYKIIEYTKLNPEMTGMGTTLVLLLIKGNSYYFANVGDSRIYLRRGGALLQLTKDHSEVQRMVEQGLISREEAAIHPLRNIITRAIGSPSYRPDISGPHLLQEGDVFLLCSDGLTEYVKDEEILQQLSEEPQIATHNLVDLALHRGGLDDITVQIVEVLISKPVVIQEEVPASHPNRFYPSLALILTIVVFLVALFLYTQSLKKIPESSKVAPLDTLKEETLKEEETIPPIIEKKEQREEKSVTAFTQLDEKAIDAKLGASAANAHFQEVFNKMSDKKTQAKNLKFFSQTRDNTVIYILPGQTIYLAYGILGTKAGYNMSQEQLEALLAIAIARSSGDSNLNTENWEQELFAPANTPLDEATWKKAQEIYSKYDKANASSLFNSTKRFGKFKTLIRTGKYSIAINKSH</sequence>
<comment type="caution">
    <text evidence="1">The sequence shown here is derived from an EMBL/GenBank/DDBJ whole genome shotgun (WGS) entry which is preliminary data.</text>
</comment>
<keyword evidence="2" id="KW-1185">Reference proteome</keyword>
<organism evidence="1 2">
    <name type="scientific">Candidatus Syntrophosphaera thermopropionivorans</name>
    <dbReference type="NCBI Taxonomy" id="2593015"/>
    <lineage>
        <taxon>Bacteria</taxon>
        <taxon>Pseudomonadati</taxon>
        <taxon>Candidatus Cloacimonadota</taxon>
        <taxon>Candidatus Cloacimonadia</taxon>
        <taxon>Candidatus Cloacimonadales</taxon>
        <taxon>Candidatus Cloacimonadaceae</taxon>
        <taxon>Candidatus Syntrophosphaera</taxon>
    </lineage>
</organism>
<reference evidence="1" key="1">
    <citation type="submission" date="2019-03" db="EMBL/GenBank/DDBJ databases">
        <title>Candidatus Syntrophosphaera thermopropionivorans: a novel player in syntrophic propionate oxidation during anaerobic digestion.</title>
        <authorList>
            <person name="Dyksma S."/>
        </authorList>
    </citation>
    <scope>NUCLEOTIDE SEQUENCE</scope>
    <source>
        <strain evidence="1">W5</strain>
    </source>
</reference>
<gene>
    <name evidence="1" type="ORF">E0946_04305</name>
</gene>
<name>A0AC61QJ61_9BACT</name>
<evidence type="ECO:0000313" key="1">
    <source>
        <dbReference type="EMBL" id="TDF73008.1"/>
    </source>
</evidence>
<accession>A0AC61QJ61</accession>
<evidence type="ECO:0000313" key="2">
    <source>
        <dbReference type="Proteomes" id="UP000294588"/>
    </source>
</evidence>
<protein>
    <submittedName>
        <fullName evidence="1">Serine/threonine-protein phosphatase</fullName>
    </submittedName>
</protein>
<proteinExistence type="predicted"/>
<dbReference type="EMBL" id="SMOG01000010">
    <property type="protein sequence ID" value="TDF73008.1"/>
    <property type="molecule type" value="Genomic_DNA"/>
</dbReference>